<keyword evidence="2" id="KW-1185">Reference proteome</keyword>
<dbReference type="HOGENOM" id="CLU_3305764_0_0_12"/>
<protein>
    <submittedName>
        <fullName evidence="1">Uncharacterized protein</fullName>
    </submittedName>
</protein>
<sequence>MRFVFLEFLYFINMSHTKAKMYKNTQKAIKRKIERYEKY</sequence>
<dbReference type="EMBL" id="CP001440">
    <property type="protein sequence ID" value="ACN52996.1"/>
    <property type="molecule type" value="Genomic_DNA"/>
</dbReference>
<name>C0R913_BORVA</name>
<keyword evidence="1" id="KW-0614">Plasmid</keyword>
<organism evidence="1 2">
    <name type="scientific">Borreliella valaisiana VS116</name>
    <dbReference type="NCBI Taxonomy" id="445987"/>
    <lineage>
        <taxon>Bacteria</taxon>
        <taxon>Pseudomonadati</taxon>
        <taxon>Spirochaetota</taxon>
        <taxon>Spirochaetia</taxon>
        <taxon>Spirochaetales</taxon>
        <taxon>Borreliaceae</taxon>
        <taxon>Borreliella</taxon>
    </lineage>
</organism>
<reference evidence="1 2" key="1">
    <citation type="journal article" date="2012" name="J. Bacteriol.">
        <title>Whole-Genome Sequences of Borrelia bissettii, Borrelia valaisiana, and Borrelia spielmanii.</title>
        <authorList>
            <person name="Schutzer S.E."/>
            <person name="Fraser-Liggett C.M."/>
            <person name="Qiu W.G."/>
            <person name="Kraiczy P."/>
            <person name="Mongodin E.F."/>
            <person name="Dunn J.J."/>
            <person name="Luft B.J."/>
            <person name="Casjens S.R."/>
        </authorList>
    </citation>
    <scope>NUCLEOTIDE SEQUENCE [LARGE SCALE GENOMIC DNA]</scope>
    <source>
        <strain evidence="1 2">VS116</strain>
        <plasmid evidence="1">VS116_lp28-3</plasmid>
    </source>
</reference>
<accession>C0R913</accession>
<dbReference type="Proteomes" id="UP000006163">
    <property type="component" value="Plasmid VS116_lp28-3"/>
</dbReference>
<evidence type="ECO:0000313" key="1">
    <source>
        <dbReference type="EMBL" id="ACN52996.1"/>
    </source>
</evidence>
<gene>
    <name evidence="1" type="ORF">BVAVS116_H0098</name>
</gene>
<evidence type="ECO:0000313" key="2">
    <source>
        <dbReference type="Proteomes" id="UP000006163"/>
    </source>
</evidence>
<dbReference type="AlphaFoldDB" id="C0R913"/>
<proteinExistence type="predicted"/>
<geneLocation type="plasmid" evidence="1 2">
    <name>VS116_lp28-3</name>
</geneLocation>